<evidence type="ECO:0000256" key="8">
    <source>
        <dbReference type="ARBA" id="ARBA00023242"/>
    </source>
</evidence>
<evidence type="ECO:0000256" key="7">
    <source>
        <dbReference type="ARBA" id="ARBA00023163"/>
    </source>
</evidence>
<keyword evidence="4 11" id="KW-0175">Coiled coil</keyword>
<accession>A0ABD1HGJ3</accession>
<keyword evidence="7" id="KW-0804">Transcription</keyword>
<comment type="subcellular location">
    <subcellularLocation>
        <location evidence="1 9 10">Nucleus</location>
    </subcellularLocation>
</comment>
<evidence type="ECO:0000256" key="1">
    <source>
        <dbReference type="ARBA" id="ARBA00004123"/>
    </source>
</evidence>
<dbReference type="SUPFAM" id="SSF46689">
    <property type="entry name" value="Homeodomain-like"/>
    <property type="match status" value="1"/>
</dbReference>
<dbReference type="Pfam" id="PF00046">
    <property type="entry name" value="Homeodomain"/>
    <property type="match status" value="1"/>
</dbReference>
<keyword evidence="3" id="KW-0805">Transcription regulation</keyword>
<dbReference type="PANTHER" id="PTHR45654">
    <property type="entry name" value="HOMEOBOX-LEUCINE ZIPPER PROTEIN MERISTEM L1"/>
    <property type="match status" value="1"/>
</dbReference>
<organism evidence="14 15">
    <name type="scientific">Salvia divinorum</name>
    <name type="common">Maria pastora</name>
    <name type="synonym">Diviner's sage</name>
    <dbReference type="NCBI Taxonomy" id="28513"/>
    <lineage>
        <taxon>Eukaryota</taxon>
        <taxon>Viridiplantae</taxon>
        <taxon>Streptophyta</taxon>
        <taxon>Embryophyta</taxon>
        <taxon>Tracheophyta</taxon>
        <taxon>Spermatophyta</taxon>
        <taxon>Magnoliopsida</taxon>
        <taxon>eudicotyledons</taxon>
        <taxon>Gunneridae</taxon>
        <taxon>Pentapetalae</taxon>
        <taxon>asterids</taxon>
        <taxon>lamiids</taxon>
        <taxon>Lamiales</taxon>
        <taxon>Lamiaceae</taxon>
        <taxon>Nepetoideae</taxon>
        <taxon>Mentheae</taxon>
        <taxon>Salviinae</taxon>
        <taxon>Salvia</taxon>
        <taxon>Salvia subgen. Calosphace</taxon>
    </lineage>
</organism>
<dbReference type="SMART" id="SM00389">
    <property type="entry name" value="HOX"/>
    <property type="match status" value="1"/>
</dbReference>
<comment type="similarity">
    <text evidence="2">Belongs to the HD-ZIP homeobox family. Class IV subfamily.</text>
</comment>
<comment type="caution">
    <text evidence="14">The sequence shown here is derived from an EMBL/GenBank/DDBJ whole genome shotgun (WGS) entry which is preliminary data.</text>
</comment>
<feature type="coiled-coil region" evidence="11">
    <location>
        <begin position="97"/>
        <end position="166"/>
    </location>
</feature>
<evidence type="ECO:0000256" key="4">
    <source>
        <dbReference type="ARBA" id="ARBA00023054"/>
    </source>
</evidence>
<dbReference type="FunFam" id="1.10.10.60:FF:000229">
    <property type="entry name" value="Homeobox-leucine zipper protein HDG1"/>
    <property type="match status" value="1"/>
</dbReference>
<evidence type="ECO:0000313" key="15">
    <source>
        <dbReference type="Proteomes" id="UP001567538"/>
    </source>
</evidence>
<keyword evidence="6 9" id="KW-0371">Homeobox</keyword>
<evidence type="ECO:0000256" key="11">
    <source>
        <dbReference type="SAM" id="Coils"/>
    </source>
</evidence>
<dbReference type="PANTHER" id="PTHR45654:SF93">
    <property type="entry name" value="HOMEOBOX-LEUCINE ZIPPER PROTEIN HDG2-RELATED"/>
    <property type="match status" value="1"/>
</dbReference>
<name>A0ABD1HGJ3_SALDI</name>
<protein>
    <submittedName>
        <fullName evidence="14">Homeobox-leucine zipper protein roc7</fullName>
    </submittedName>
</protein>
<feature type="DNA-binding region" description="Homeobox" evidence="9">
    <location>
        <begin position="40"/>
        <end position="99"/>
    </location>
</feature>
<dbReference type="InterPro" id="IPR042160">
    <property type="entry name" value="HD-Zip_IV"/>
</dbReference>
<keyword evidence="5 9" id="KW-0238">DNA-binding</keyword>
<dbReference type="Proteomes" id="UP001567538">
    <property type="component" value="Unassembled WGS sequence"/>
</dbReference>
<evidence type="ECO:0000256" key="5">
    <source>
        <dbReference type="ARBA" id="ARBA00023125"/>
    </source>
</evidence>
<proteinExistence type="inferred from homology"/>
<feature type="compositionally biased region" description="Polar residues" evidence="12">
    <location>
        <begin position="179"/>
        <end position="190"/>
    </location>
</feature>
<dbReference type="EMBL" id="JBEAFC010000005">
    <property type="protein sequence ID" value="KAL1555576.1"/>
    <property type="molecule type" value="Genomic_DNA"/>
</dbReference>
<sequence length="197" mass="22882">MDARSNLSEGDEDRRISSEEVDNKSSGDDMDVVDANRHNKRKRYHRHTMHQIHAMEAFFKECPHPDAKQRNELSLALMLEPLQIKFWFQNKRTQMKSKHEREQNKHLRAKNERLRAENMRYKEALGNASCPGCGRMAAISDVSLDERQLRMENARLREEIDRISAVAAGYVGKPFAHVQNRTPPSVNESTNIEKNDL</sequence>
<evidence type="ECO:0000256" key="10">
    <source>
        <dbReference type="RuleBase" id="RU000682"/>
    </source>
</evidence>
<feature type="region of interest" description="Disordered" evidence="12">
    <location>
        <begin position="1"/>
        <end position="34"/>
    </location>
</feature>
<reference evidence="14 15" key="1">
    <citation type="submission" date="2024-06" db="EMBL/GenBank/DDBJ databases">
        <title>A chromosome level genome sequence of Diviner's sage (Salvia divinorum).</title>
        <authorList>
            <person name="Ford S.A."/>
            <person name="Ro D.-K."/>
            <person name="Ness R.W."/>
            <person name="Phillips M.A."/>
        </authorList>
    </citation>
    <scope>NUCLEOTIDE SEQUENCE [LARGE SCALE GENOMIC DNA]</scope>
    <source>
        <strain evidence="14">SAF-2024a</strain>
        <tissue evidence="14">Leaf</tissue>
    </source>
</reference>
<evidence type="ECO:0000313" key="14">
    <source>
        <dbReference type="EMBL" id="KAL1555576.1"/>
    </source>
</evidence>
<dbReference type="GO" id="GO:0005634">
    <property type="term" value="C:nucleus"/>
    <property type="evidence" value="ECO:0007669"/>
    <property type="project" value="UniProtKB-SubCell"/>
</dbReference>
<evidence type="ECO:0000256" key="3">
    <source>
        <dbReference type="ARBA" id="ARBA00023015"/>
    </source>
</evidence>
<dbReference type="InterPro" id="IPR017970">
    <property type="entry name" value="Homeobox_CS"/>
</dbReference>
<dbReference type="InterPro" id="IPR001356">
    <property type="entry name" value="HD"/>
</dbReference>
<evidence type="ECO:0000259" key="13">
    <source>
        <dbReference type="PROSITE" id="PS50071"/>
    </source>
</evidence>
<keyword evidence="8 9" id="KW-0539">Nucleus</keyword>
<evidence type="ECO:0000256" key="6">
    <source>
        <dbReference type="ARBA" id="ARBA00023155"/>
    </source>
</evidence>
<dbReference type="GO" id="GO:0003677">
    <property type="term" value="F:DNA binding"/>
    <property type="evidence" value="ECO:0007669"/>
    <property type="project" value="UniProtKB-UniRule"/>
</dbReference>
<dbReference type="Gene3D" id="1.10.10.60">
    <property type="entry name" value="Homeodomain-like"/>
    <property type="match status" value="1"/>
</dbReference>
<dbReference type="PROSITE" id="PS50071">
    <property type="entry name" value="HOMEOBOX_2"/>
    <property type="match status" value="1"/>
</dbReference>
<feature type="domain" description="Homeobox" evidence="13">
    <location>
        <begin position="38"/>
        <end position="98"/>
    </location>
</feature>
<dbReference type="CDD" id="cd00086">
    <property type="entry name" value="homeodomain"/>
    <property type="match status" value="1"/>
</dbReference>
<gene>
    <name evidence="14" type="primary">ROC7</name>
    <name evidence="14" type="ORF">AAHA92_11293</name>
</gene>
<dbReference type="PROSITE" id="PS00027">
    <property type="entry name" value="HOMEOBOX_1"/>
    <property type="match status" value="1"/>
</dbReference>
<keyword evidence="15" id="KW-1185">Reference proteome</keyword>
<evidence type="ECO:0000256" key="12">
    <source>
        <dbReference type="SAM" id="MobiDB-lite"/>
    </source>
</evidence>
<evidence type="ECO:0000256" key="9">
    <source>
        <dbReference type="PROSITE-ProRule" id="PRU00108"/>
    </source>
</evidence>
<evidence type="ECO:0000256" key="2">
    <source>
        <dbReference type="ARBA" id="ARBA00006789"/>
    </source>
</evidence>
<dbReference type="AlphaFoldDB" id="A0ABD1HGJ3"/>
<feature type="compositionally biased region" description="Basic and acidic residues" evidence="12">
    <location>
        <begin position="12"/>
        <end position="27"/>
    </location>
</feature>
<feature type="region of interest" description="Disordered" evidence="12">
    <location>
        <begin position="176"/>
        <end position="197"/>
    </location>
</feature>
<dbReference type="InterPro" id="IPR009057">
    <property type="entry name" value="Homeodomain-like_sf"/>
</dbReference>